<dbReference type="Pfam" id="PF08007">
    <property type="entry name" value="JmjC_2"/>
    <property type="match status" value="1"/>
</dbReference>
<name>A0A103DYM1_9BURK</name>
<evidence type="ECO:0000256" key="2">
    <source>
        <dbReference type="ARBA" id="ARBA00022723"/>
    </source>
</evidence>
<dbReference type="GO" id="GO:0032453">
    <property type="term" value="F:histone H3K4 demethylase activity"/>
    <property type="evidence" value="ECO:0007669"/>
    <property type="project" value="TreeGrafter"/>
</dbReference>
<evidence type="ECO:0000256" key="1">
    <source>
        <dbReference type="ARBA" id="ARBA00001954"/>
    </source>
</evidence>
<evidence type="ECO:0000256" key="3">
    <source>
        <dbReference type="ARBA" id="ARBA00023004"/>
    </source>
</evidence>
<dbReference type="PROSITE" id="PS51184">
    <property type="entry name" value="JMJC"/>
    <property type="match status" value="1"/>
</dbReference>
<comment type="caution">
    <text evidence="5">The sequence shown here is derived from an EMBL/GenBank/DDBJ whole genome shotgun (WGS) entry which is preliminary data.</text>
</comment>
<sequence>MFFETVLSGVSREVFIRDTMGKRHQHYKDSHSLHQSVSVRDIDDLLTAWNGQLETFVLVSMNGNVVHFPRSESHQINQKSQIEQLYRQGATLTIDGFHMRHPLFSQLCRDLEDQIGGSTTTKAFITPPGRPGYNVHFDALDTFVLQLEGTKHWKVFPQFVSMPTATQARELDDEETGEPLAEYLMQPGDLLYMPAGYPHCARCTNEHSTHITIGFAPWRVNHIAEFILSTLLAPTSEAMRHHILAPEIDDKAEATLKVGLMNIASALERIDPKVALNTFQSAARGIMPRIRDYGIKSASMQPLLTERSMFIFNAFSLHRLEVDPEAEIAYVRLGCSVPPRLDTLTLPPHIELPAYAAPDLDWIFKSRVPFSASDVRGDLDLESRLVLINELITHGVVNVVAA</sequence>
<dbReference type="Gene3D" id="2.60.120.650">
    <property type="entry name" value="Cupin"/>
    <property type="match status" value="1"/>
</dbReference>
<keyword evidence="2" id="KW-0479">Metal-binding</keyword>
<evidence type="ECO:0000313" key="6">
    <source>
        <dbReference type="Proteomes" id="UP000062788"/>
    </source>
</evidence>
<evidence type="ECO:0000313" key="5">
    <source>
        <dbReference type="EMBL" id="KVE25128.1"/>
    </source>
</evidence>
<evidence type="ECO:0000259" key="4">
    <source>
        <dbReference type="PROSITE" id="PS51184"/>
    </source>
</evidence>
<dbReference type="AlphaFoldDB" id="A0A103DYM1"/>
<dbReference type="EMBL" id="LOWA01000045">
    <property type="protein sequence ID" value="KVE25128.1"/>
    <property type="molecule type" value="Genomic_DNA"/>
</dbReference>
<protein>
    <recommendedName>
        <fullName evidence="4">JmjC domain-containing protein</fullName>
    </recommendedName>
</protein>
<dbReference type="GO" id="GO:0051864">
    <property type="term" value="F:histone H3K36 demethylase activity"/>
    <property type="evidence" value="ECO:0007669"/>
    <property type="project" value="TreeGrafter"/>
</dbReference>
<dbReference type="InterPro" id="IPR003347">
    <property type="entry name" value="JmjC_dom"/>
</dbReference>
<dbReference type="SUPFAM" id="SSF51197">
    <property type="entry name" value="Clavaminate synthase-like"/>
    <property type="match status" value="1"/>
</dbReference>
<comment type="cofactor">
    <cofactor evidence="1">
        <name>Fe(2+)</name>
        <dbReference type="ChEBI" id="CHEBI:29033"/>
    </cofactor>
</comment>
<organism evidence="5 6">
    <name type="scientific">Burkholderia singularis</name>
    <dbReference type="NCBI Taxonomy" id="1503053"/>
    <lineage>
        <taxon>Bacteria</taxon>
        <taxon>Pseudomonadati</taxon>
        <taxon>Pseudomonadota</taxon>
        <taxon>Betaproteobacteria</taxon>
        <taxon>Burkholderiales</taxon>
        <taxon>Burkholderiaceae</taxon>
        <taxon>Burkholderia</taxon>
        <taxon>pseudomallei group</taxon>
    </lineage>
</organism>
<keyword evidence="6" id="KW-1185">Reference proteome</keyword>
<gene>
    <name evidence="5" type="ORF">WS67_19280</name>
</gene>
<dbReference type="PANTHER" id="PTHR13096:SF9">
    <property type="entry name" value="BIFUNCTIONAL LYSINE-SPECIFIC DEMETHYLASE AND HISTIDYL-HYDROXYLASE"/>
    <property type="match status" value="1"/>
</dbReference>
<dbReference type="PANTHER" id="PTHR13096">
    <property type="entry name" value="MINA53 MYC INDUCED NUCLEAR ANTIGEN"/>
    <property type="match status" value="1"/>
</dbReference>
<proteinExistence type="predicted"/>
<feature type="domain" description="JmjC" evidence="4">
    <location>
        <begin position="77"/>
        <end position="232"/>
    </location>
</feature>
<dbReference type="OrthoDB" id="479699at2"/>
<dbReference type="GO" id="GO:0046872">
    <property type="term" value="F:metal ion binding"/>
    <property type="evidence" value="ECO:0007669"/>
    <property type="project" value="UniProtKB-KW"/>
</dbReference>
<dbReference type="RefSeq" id="WP_059519356.1">
    <property type="nucleotide sequence ID" value="NZ_LOWA01000045.1"/>
</dbReference>
<dbReference type="InterPro" id="IPR039994">
    <property type="entry name" value="NO66-like"/>
</dbReference>
<dbReference type="Proteomes" id="UP000062788">
    <property type="component" value="Unassembled WGS sequence"/>
</dbReference>
<reference evidence="5 6" key="1">
    <citation type="submission" date="2015-11" db="EMBL/GenBank/DDBJ databases">
        <title>Expanding the genomic diversity of Burkholderia species for the development of highly accurate diagnostics.</title>
        <authorList>
            <person name="Sahl J."/>
            <person name="Keim P."/>
            <person name="Wagner D."/>
        </authorList>
    </citation>
    <scope>NUCLEOTIDE SEQUENCE [LARGE SCALE GENOMIC DNA]</scope>
    <source>
        <strain evidence="5 6">TSV85</strain>
    </source>
</reference>
<accession>A0A103DYM1</accession>
<keyword evidence="3" id="KW-0408">Iron</keyword>